<dbReference type="GeneID" id="9745288"/>
<evidence type="ECO:0000313" key="3">
    <source>
        <dbReference type="Proteomes" id="UP000006565"/>
    </source>
</evidence>
<dbReference type="HOGENOM" id="CLU_060275_1_0_2"/>
<keyword evidence="2" id="KW-0808">Transferase</keyword>
<dbReference type="EMBL" id="CP002117">
    <property type="protein sequence ID" value="ADN37536.1"/>
    <property type="molecule type" value="Genomic_DNA"/>
</dbReference>
<dbReference type="CDD" id="cd02440">
    <property type="entry name" value="AdoMet_MTases"/>
    <property type="match status" value="1"/>
</dbReference>
<dbReference type="InterPro" id="IPR050723">
    <property type="entry name" value="CFA/CMAS"/>
</dbReference>
<dbReference type="GO" id="GO:0008168">
    <property type="term" value="F:methyltransferase activity"/>
    <property type="evidence" value="ECO:0007669"/>
    <property type="project" value="UniProtKB-KW"/>
</dbReference>
<dbReference type="PANTHER" id="PTHR43667:SF2">
    <property type="entry name" value="FATTY ACID C-METHYL TRANSFERASE"/>
    <property type="match status" value="1"/>
</dbReference>
<dbReference type="STRING" id="679926.Mpet_2793"/>
<protein>
    <submittedName>
        <fullName evidence="2">Methyltransferase type 12</fullName>
    </submittedName>
</protein>
<dbReference type="KEGG" id="mpi:Mpet_2793"/>
<evidence type="ECO:0000313" key="2">
    <source>
        <dbReference type="EMBL" id="ADN37536.1"/>
    </source>
</evidence>
<dbReference type="GO" id="GO:0032259">
    <property type="term" value="P:methylation"/>
    <property type="evidence" value="ECO:0007669"/>
    <property type="project" value="UniProtKB-KW"/>
</dbReference>
<dbReference type="PANTHER" id="PTHR43667">
    <property type="entry name" value="CYCLOPROPANE-FATTY-ACYL-PHOSPHOLIPID SYNTHASE"/>
    <property type="match status" value="1"/>
</dbReference>
<accession>E1RHF3</accession>
<dbReference type="InterPro" id="IPR029063">
    <property type="entry name" value="SAM-dependent_MTases_sf"/>
</dbReference>
<organism evidence="2 3">
    <name type="scientific">Methanolacinia petrolearia (strain DSM 11571 / OCM 486 / SEBR 4847)</name>
    <name type="common">Methanoplanus petrolearius</name>
    <dbReference type="NCBI Taxonomy" id="679926"/>
    <lineage>
        <taxon>Archaea</taxon>
        <taxon>Methanobacteriati</taxon>
        <taxon>Methanobacteriota</taxon>
        <taxon>Stenosarchaea group</taxon>
        <taxon>Methanomicrobia</taxon>
        <taxon>Methanomicrobiales</taxon>
        <taxon>Methanomicrobiaceae</taxon>
        <taxon>Methanolacinia</taxon>
    </lineage>
</organism>
<feature type="domain" description="Methyltransferase" evidence="1">
    <location>
        <begin position="67"/>
        <end position="158"/>
    </location>
</feature>
<sequence length="282" mass="32088">MENTDIDWNSEWKLRMERNEAQKGSGCSSYWDTRESALKFYESSFEDGGERVNWIVGNIPYTPDSIILDVGAGPGTIAIPLAGKAAAVTAVEPSPAMAGVLREKIAENGIENITVVEKPWEDVDPESDLNPPYDIVFASFSLGMHDLWEAVDKMNSVCRGRVLLFHFAGGNSWEPMMRELWPVMHGEEFHPGPKADVIFNLLYSKGIYPDIVSAPHSYRLDYKSIEDAVDEFAKRLNAETEEHYEILRRYFGEKLEKDPETGEYFMNMRSRKMCISWESPEK</sequence>
<dbReference type="OrthoDB" id="57427at2157"/>
<dbReference type="Proteomes" id="UP000006565">
    <property type="component" value="Chromosome"/>
</dbReference>
<keyword evidence="3" id="KW-1185">Reference proteome</keyword>
<dbReference type="RefSeq" id="WP_013330709.1">
    <property type="nucleotide sequence ID" value="NC_014507.1"/>
</dbReference>
<proteinExistence type="predicted"/>
<gene>
    <name evidence="2" type="ordered locus">Mpet_2793</name>
</gene>
<dbReference type="InterPro" id="IPR041698">
    <property type="entry name" value="Methyltransf_25"/>
</dbReference>
<keyword evidence="2" id="KW-0489">Methyltransferase</keyword>
<dbReference type="Gene3D" id="3.40.50.150">
    <property type="entry name" value="Vaccinia Virus protein VP39"/>
    <property type="match status" value="1"/>
</dbReference>
<dbReference type="Pfam" id="PF13649">
    <property type="entry name" value="Methyltransf_25"/>
    <property type="match status" value="1"/>
</dbReference>
<dbReference type="SUPFAM" id="SSF53335">
    <property type="entry name" value="S-adenosyl-L-methionine-dependent methyltransferases"/>
    <property type="match status" value="1"/>
</dbReference>
<dbReference type="eggNOG" id="arCOG01632">
    <property type="taxonomic scope" value="Archaea"/>
</dbReference>
<name>E1RHF3_METP4</name>
<evidence type="ECO:0000259" key="1">
    <source>
        <dbReference type="Pfam" id="PF13649"/>
    </source>
</evidence>
<reference evidence="2 3" key="1">
    <citation type="journal article" date="2010" name="Stand. Genomic Sci.">
        <title>Complete genome sequence of Methanoplanus petrolearius type strain (SEBR 4847).</title>
        <authorList>
            <person name="Brambilla E."/>
            <person name="Djao O.D."/>
            <person name="Daligault H."/>
            <person name="Lapidus A."/>
            <person name="Lucas S."/>
            <person name="Hammon N."/>
            <person name="Nolan M."/>
            <person name="Tice H."/>
            <person name="Cheng J.F."/>
            <person name="Han C."/>
            <person name="Tapia R."/>
            <person name="Goodwin L."/>
            <person name="Pitluck S."/>
            <person name="Liolios K."/>
            <person name="Ivanova N."/>
            <person name="Mavromatis K."/>
            <person name="Mikhailova N."/>
            <person name="Pati A."/>
            <person name="Chen A."/>
            <person name="Palaniappan K."/>
            <person name="Land M."/>
            <person name="Hauser L."/>
            <person name="Chang Y.J."/>
            <person name="Jeffries C.D."/>
            <person name="Rohde M."/>
            <person name="Spring S."/>
            <person name="Sikorski J."/>
            <person name="Goker M."/>
            <person name="Woyke T."/>
            <person name="Bristow J."/>
            <person name="Eisen J.A."/>
            <person name="Markowitz V."/>
            <person name="Hugenholtz P."/>
            <person name="Kyrpides N.C."/>
            <person name="Klenk H.P."/>
        </authorList>
    </citation>
    <scope>NUCLEOTIDE SEQUENCE [LARGE SCALE GENOMIC DNA]</scope>
    <source>
        <strain evidence="3">DSM 11571 / OCM 486 / SEBR 4847</strain>
    </source>
</reference>
<dbReference type="AlphaFoldDB" id="E1RHF3"/>